<dbReference type="Gene3D" id="2.180.10.10">
    <property type="entry name" value="RHS repeat-associated core"/>
    <property type="match status" value="1"/>
</dbReference>
<feature type="region of interest" description="Disordered" evidence="1">
    <location>
        <begin position="75"/>
        <end position="101"/>
    </location>
</feature>
<evidence type="ECO:0000313" key="3">
    <source>
        <dbReference type="Proteomes" id="UP000653730"/>
    </source>
</evidence>
<organism evidence="2 3">
    <name type="scientific">Sinomicrobium weinanense</name>
    <dbReference type="NCBI Taxonomy" id="2842200"/>
    <lineage>
        <taxon>Bacteria</taxon>
        <taxon>Pseudomonadati</taxon>
        <taxon>Bacteroidota</taxon>
        <taxon>Flavobacteriia</taxon>
        <taxon>Flavobacteriales</taxon>
        <taxon>Flavobacteriaceae</taxon>
        <taxon>Sinomicrobium</taxon>
    </lineage>
</organism>
<protein>
    <submittedName>
        <fullName evidence="2">RHS repeat protein</fullName>
    </submittedName>
</protein>
<feature type="compositionally biased region" description="Polar residues" evidence="1">
    <location>
        <begin position="84"/>
        <end position="95"/>
    </location>
</feature>
<evidence type="ECO:0000256" key="1">
    <source>
        <dbReference type="SAM" id="MobiDB-lite"/>
    </source>
</evidence>
<keyword evidence="3" id="KW-1185">Reference proteome</keyword>
<dbReference type="RefSeq" id="WP_187965000.1">
    <property type="nucleotide sequence ID" value="NZ_JACVDC010000016.1"/>
</dbReference>
<dbReference type="PANTHER" id="PTHR32305">
    <property type="match status" value="1"/>
</dbReference>
<dbReference type="Proteomes" id="UP000653730">
    <property type="component" value="Unassembled WGS sequence"/>
</dbReference>
<dbReference type="EMBL" id="JACVDC010000016">
    <property type="protein sequence ID" value="MBC9795849.1"/>
    <property type="molecule type" value="Genomic_DNA"/>
</dbReference>
<dbReference type="PANTHER" id="PTHR32305:SF15">
    <property type="entry name" value="PROTEIN RHSA-RELATED"/>
    <property type="match status" value="1"/>
</dbReference>
<dbReference type="InterPro" id="IPR055015">
    <property type="entry name" value="GCX_COOH"/>
</dbReference>
<name>A0A926Q2H2_9FLAO</name>
<sequence>MSSRACGEVTLSYSGTPPSGVTWYWQGKNANGTSTTKGSGTTFKANEGSDTYYLRARNNSGWSTTSGSVYADIPSPPVRPDAPTITNNDGSTVLTRGTPPSGVTWYWQETETGESTSNSDPSITLTSGTVYYLKARLNNVDCWGPARVINYTIDEPNLPPFTVADEDRNWVSTVAYDIDGNMKANSVSYANALGKPDQVQSVDVKTGKIWAAQTLCDQQGRPAFQTLGSAVDAVTPNTFKYRSDFIKKGNGTIYTTADFDTNPNSPATVGAQAGTLGWYYSNNNTAEPYQDITSYPFVRQVYSDLNPGSILKTIGGNKVNGVWPQSYVFTMPASGELAQTVAFGETKYNTTKTVKTISRDVQGIENVVFTDTDGKTLAVARSGGSTTRSMAVNIGEQGYVDIHIPSGTIGFSITKPSGIQTVVYNLITEAKTTTATTSLPNGFYRVAVANPGNYNPVNPVKITYKENYYDYALYEYDKAGNLVMSYQPYGNTRASKPKTTYQYNTLGQLVYTNSPDEGEAWFKYRKDGQIRYSQNSIQKAKGEFSYTNYDKLGRPVESGVLVSTTFSTANPDTALPSGTRKEQQFTVYDTGESVSAGSSSRTQSFVAGNVAKTRNAHTTTWYSYDIYGRVTWIVQDIAGVGKKTIDYEYHPVSGLVSRALYQKDVATERFIHRYTYNEADQLIKVETSTDDSSYATRAAYTYYENGSLKRTELGNNLQGIDYVYNLAGQLKSINHPALNAAQDPGSDVNDVFGMAVDYHQNDYMRNISALSPTTYGTDRLDGNIKGIRWNNKHQPLANAENAYSYTYDRNNWLAAATYGQYSESSGSDTDADIASTAVTESGSTLSLEATNSIVLKPGFHARSGSTFTAKIVRADGFKENGKGDYNVALTYDANGNIKTLNRNKNTVSGSNAMDKLSYTYKSGKPNRLDHVGDAVGTVAGADDIESQNAGNYVYNAIGQLVENKKEGIKYTYNTAGLVTQVQKNNVPLVKFFYNDRGQRVKKESYVNGSLSKTDYYVRDASGNAMAIYQGTSAKEYPIYGSGRLGVYFKQGGSALYQVADHLGNVRALIQDDGNLAGATDFYPGGMSMPGRKLTDAEGYRYGYQGEFAETDVETGKPVFELRLYDPRINRWLSPDPMGEFYSPYLAMGNNWGSTTDPTGGMTDCEGCPTIKLDEVVVYGNAKNFGERFNPGWDSFPQWLLNADWGRWSSSFKGNLEDYNRAWGTRYTSHNEAYGDWVYAFTYLPEHLDHIRAIHTATGEAAQVIFDVGTIVAGGVALKGAGLAFRGSNLLSMSMKGAGRRMLTEGVTEIIGNRGNLGNVNLIGIGASAFGSNILARGAGAKFSYSFNEGFVSYNLDRTVVNFAVGSANAKIHSVTKLGGSFPFNSGFGKAYLPALSIAGQSGLKLIGNQF</sequence>
<comment type="caution">
    <text evidence="2">The sequence shown here is derived from an EMBL/GenBank/DDBJ whole genome shotgun (WGS) entry which is preliminary data.</text>
</comment>
<reference evidence="2 3" key="1">
    <citation type="submission" date="2020-09" db="EMBL/GenBank/DDBJ databases">
        <title>Sinomicrobium weinanense sp. nov., a halophilic bacteria isolated from saline-alkali soil.</title>
        <authorList>
            <person name="Wu P."/>
            <person name="Ren H."/>
            <person name="Mei Y."/>
            <person name="Liang Y."/>
            <person name="Chen Z."/>
        </authorList>
    </citation>
    <scope>NUCLEOTIDE SEQUENCE [LARGE SCALE GENOMIC DNA]</scope>
    <source>
        <strain evidence="2 3">FJxs</strain>
    </source>
</reference>
<proteinExistence type="predicted"/>
<dbReference type="InterPro" id="IPR022385">
    <property type="entry name" value="Rhs_assc_core"/>
</dbReference>
<gene>
    <name evidence="2" type="ORF">IBL28_07720</name>
</gene>
<dbReference type="InterPro" id="IPR050708">
    <property type="entry name" value="T6SS_VgrG/RHS"/>
</dbReference>
<accession>A0A926Q2H2</accession>
<dbReference type="NCBIfam" id="NF045639">
    <property type="entry name" value="GCX_COOH"/>
    <property type="match status" value="1"/>
</dbReference>
<dbReference type="NCBIfam" id="TIGR03696">
    <property type="entry name" value="Rhs_assc_core"/>
    <property type="match status" value="1"/>
</dbReference>
<evidence type="ECO:0000313" key="2">
    <source>
        <dbReference type="EMBL" id="MBC9795849.1"/>
    </source>
</evidence>